<dbReference type="Pfam" id="PF12796">
    <property type="entry name" value="Ank_2"/>
    <property type="match status" value="4"/>
</dbReference>
<feature type="repeat" description="ANK" evidence="3">
    <location>
        <begin position="942"/>
        <end position="976"/>
    </location>
</feature>
<reference evidence="6 7" key="1">
    <citation type="journal article" date="2008" name="PLoS Genet.">
        <title>Genomic islands in the pathogenic filamentous fungus Aspergillus fumigatus.</title>
        <authorList>
            <person name="Fedorova N.D."/>
            <person name="Khaldi N."/>
            <person name="Joardar V.S."/>
            <person name="Maiti R."/>
            <person name="Amedeo P."/>
            <person name="Anderson M.J."/>
            <person name="Crabtree J."/>
            <person name="Silva J.C."/>
            <person name="Badger J.H."/>
            <person name="Albarraq A."/>
            <person name="Angiuoli S."/>
            <person name="Bussey H."/>
            <person name="Bowyer P."/>
            <person name="Cotty P.J."/>
            <person name="Dyer P.S."/>
            <person name="Egan A."/>
            <person name="Galens K."/>
            <person name="Fraser-Liggett C.M."/>
            <person name="Haas B.J."/>
            <person name="Inman J.M."/>
            <person name="Kent R."/>
            <person name="Lemieux S."/>
            <person name="Malavazi I."/>
            <person name="Orvis J."/>
            <person name="Roemer T."/>
            <person name="Ronning C.M."/>
            <person name="Sundaram J.P."/>
            <person name="Sutton G."/>
            <person name="Turner G."/>
            <person name="Venter J.C."/>
            <person name="White O.R."/>
            <person name="Whitty B.R."/>
            <person name="Youngman P."/>
            <person name="Wolfe K.H."/>
            <person name="Goldman G.H."/>
            <person name="Wortman J.R."/>
            <person name="Jiang B."/>
            <person name="Denning D.W."/>
            <person name="Nierman W.C."/>
        </authorList>
    </citation>
    <scope>NUCLEOTIDE SEQUENCE [LARGE SCALE GENOMIC DNA]</scope>
    <source>
        <strain evidence="7">CBS 144.89 / FGSC A1163 / CEA10</strain>
    </source>
</reference>
<dbReference type="Pfam" id="PF22939">
    <property type="entry name" value="WHD_GPIID"/>
    <property type="match status" value="1"/>
</dbReference>
<feature type="repeat" description="ANK" evidence="3">
    <location>
        <begin position="641"/>
        <end position="673"/>
    </location>
</feature>
<feature type="repeat" description="ANK" evidence="3">
    <location>
        <begin position="875"/>
        <end position="908"/>
    </location>
</feature>
<dbReference type="PANTHER" id="PTHR24198">
    <property type="entry name" value="ANKYRIN REPEAT AND PROTEIN KINASE DOMAIN-CONTAINING PROTEIN"/>
    <property type="match status" value="1"/>
</dbReference>
<dbReference type="AlphaFoldDB" id="B0Y788"/>
<evidence type="ECO:0000256" key="1">
    <source>
        <dbReference type="ARBA" id="ARBA00022737"/>
    </source>
</evidence>
<feature type="repeat" description="ANK" evidence="3">
    <location>
        <begin position="809"/>
        <end position="841"/>
    </location>
</feature>
<dbReference type="InterPro" id="IPR002110">
    <property type="entry name" value="Ankyrin_rpt"/>
</dbReference>
<accession>B0Y788</accession>
<dbReference type="PhylomeDB" id="B0Y788"/>
<dbReference type="PROSITE" id="PS50088">
    <property type="entry name" value="ANK_REPEAT"/>
    <property type="match status" value="13"/>
</dbReference>
<dbReference type="InterPro" id="IPR036770">
    <property type="entry name" value="Ankyrin_rpt-contain_sf"/>
</dbReference>
<gene>
    <name evidence="6" type="ORF">AFUB_072950</name>
</gene>
<dbReference type="InterPro" id="IPR056884">
    <property type="entry name" value="NPHP3-like_N"/>
</dbReference>
<keyword evidence="7" id="KW-1185">Reference proteome</keyword>
<dbReference type="Gene3D" id="1.25.40.20">
    <property type="entry name" value="Ankyrin repeat-containing domain"/>
    <property type="match status" value="3"/>
</dbReference>
<dbReference type="Proteomes" id="UP000001699">
    <property type="component" value="Unassembled WGS sequence"/>
</dbReference>
<evidence type="ECO:0000313" key="6">
    <source>
        <dbReference type="EMBL" id="EDP49269.1"/>
    </source>
</evidence>
<dbReference type="InterPro" id="IPR054471">
    <property type="entry name" value="GPIID_WHD"/>
</dbReference>
<dbReference type="VEuPathDB" id="FungiDB:AFUB_072950"/>
<dbReference type="SMART" id="SM00248">
    <property type="entry name" value="ANK"/>
    <property type="match status" value="13"/>
</dbReference>
<sequence>MMVDTPAIRKRLAQASQSTRAARRSLLDGREPQDYQQKAVLLLSEILDLLYEIREQLSGEEEKWVVAQERLDSLDDFLNYFMSTIRALEYYFQPGGVSSRHYRKSLLERTFLPRLEQFKSLILVVLQAESIEKSFTERELRNAVRRYGALETVESRAISEYDGDFYNITGPISSKNFMSLADLCNKRQQGTCQWIFQEEKYKSWLFGAQRVLYCRGPPGAGKTFLAASITDSLQRTFTTPDVAVVFLFCQVENGDEESSSISLLANILAQLVYRKRSASYCTASLYRSEEFAKGRASAKAYQNAIRAEVDHFSKIFVIVDGLDTSPEKDRILNRLQKLPDHTQLLITLRETGYAQKDDSILALAHSEDLETYISTRLDQIAGFVSLLKQYSTQEELKQAIVGQVVEKSHGLFLLARLHMDLLSRCNDAPLLQRALLHLPDSLYDAYAESMKQLASHNLYASRCIFWTLYTCRPLTVAELKTAVFFEPQNGVAQKEPSSFENILLVETAGLLEVDPMTGTVHLIHQTAREYLTGAVARVFFPTARKHLAETCLTVIMPDEVVDDCYMNQGTTSRNSKGSLHSYAATYWGYHAQEASEEEQTTQVLIGAFINKLCWRRPPVLQDYISETMGIPQQLGLGKYFADWTALHVLAFFGITGKAKRLIEKGADVNARDNQLGITPLHCAAHRGNEEMVELLLDYKAEINAICKNGNTAMHYAAEQGKRKVIKILQARRASSRVVNRQGLTALHSAIGTAYDEATVPLLIKTRSDMDYPNVITGDTALHIAIELRRQRIVLFLLEKGANPNVPNNKGLTPLQLAAKTDNCEALSVLLERSAKVEVRSMLGSRALHLAASEGNWIAFDILLIGGADINAWSDNGESLLHEQSRKASDTAIASHLLEHGANLETRTSQGYTPLQCAAMSGNKAMFFFLLARGAKVDVETPKGETFLHITSPSNQESLDILKSLLELGLDVKATCSNGWTPLHQTVFMGTGAPDIEFDKTSEYIKLLLSHGADINAAALSATGETPLHLATIAPMPRPSLVSLLIDLGASVNTITHEGKTPLHLAAAQGCESIFRVLLGAGADTKIKIPTSSVENEDGGGGQTPLDIAHKHPIGALWFDDMGNLQFSAEDPQRSSLATATTIEIGSDSETDDDMRGSTLVGEEGSHWGSTLSSQIIPSTLSSQVISIIE</sequence>
<feature type="repeat" description="ANK" evidence="3">
    <location>
        <begin position="1022"/>
        <end position="1056"/>
    </location>
</feature>
<keyword evidence="2 3" id="KW-0040">ANK repeat</keyword>
<feature type="domain" description="GPI inositol-deacylase winged helix" evidence="4">
    <location>
        <begin position="448"/>
        <end position="532"/>
    </location>
</feature>
<feature type="repeat" description="ANK" evidence="3">
    <location>
        <begin position="708"/>
        <end position="740"/>
    </location>
</feature>
<protein>
    <submittedName>
        <fullName evidence="6">NACHT and Ankyrin domain protein</fullName>
    </submittedName>
</protein>
<evidence type="ECO:0000313" key="7">
    <source>
        <dbReference type="Proteomes" id="UP000001699"/>
    </source>
</evidence>
<dbReference type="PROSITE" id="PS50297">
    <property type="entry name" value="ANK_REP_REGION"/>
    <property type="match status" value="9"/>
</dbReference>
<evidence type="ECO:0000259" key="4">
    <source>
        <dbReference type="Pfam" id="PF22939"/>
    </source>
</evidence>
<dbReference type="SUPFAM" id="SSF48403">
    <property type="entry name" value="Ankyrin repeat"/>
    <property type="match status" value="2"/>
</dbReference>
<dbReference type="SUPFAM" id="SSF52540">
    <property type="entry name" value="P-loop containing nucleoside triphosphate hydrolases"/>
    <property type="match status" value="1"/>
</dbReference>
<dbReference type="Pfam" id="PF24883">
    <property type="entry name" value="NPHP3_N"/>
    <property type="match status" value="1"/>
</dbReference>
<dbReference type="EMBL" id="DS499599">
    <property type="protein sequence ID" value="EDP49269.1"/>
    <property type="molecule type" value="Genomic_DNA"/>
</dbReference>
<feature type="repeat" description="ANK" evidence="3">
    <location>
        <begin position="776"/>
        <end position="808"/>
    </location>
</feature>
<organism evidence="6 7">
    <name type="scientific">Aspergillus fumigatus (strain CBS 144.89 / FGSC A1163 / CEA10)</name>
    <name type="common">Neosartorya fumigata</name>
    <dbReference type="NCBI Taxonomy" id="451804"/>
    <lineage>
        <taxon>Eukaryota</taxon>
        <taxon>Fungi</taxon>
        <taxon>Dikarya</taxon>
        <taxon>Ascomycota</taxon>
        <taxon>Pezizomycotina</taxon>
        <taxon>Eurotiomycetes</taxon>
        <taxon>Eurotiomycetidae</taxon>
        <taxon>Eurotiales</taxon>
        <taxon>Aspergillaceae</taxon>
        <taxon>Aspergillus</taxon>
        <taxon>Aspergillus subgen. Fumigati</taxon>
    </lineage>
</organism>
<dbReference type="PRINTS" id="PR01415">
    <property type="entry name" value="ANKYRIN"/>
</dbReference>
<dbReference type="HOGENOM" id="CLU_000288_34_23_1"/>
<dbReference type="OrthoDB" id="1577640at2759"/>
<dbReference type="InterPro" id="IPR027417">
    <property type="entry name" value="P-loop_NTPase"/>
</dbReference>
<evidence type="ECO:0000256" key="2">
    <source>
        <dbReference type="ARBA" id="ARBA00023043"/>
    </source>
</evidence>
<name>B0Y788_ASPFC</name>
<evidence type="ECO:0000256" key="3">
    <source>
        <dbReference type="PROSITE-ProRule" id="PRU00023"/>
    </source>
</evidence>
<keyword evidence="1" id="KW-0677">Repeat</keyword>
<feature type="domain" description="Nephrocystin 3-like N-terminal" evidence="5">
    <location>
        <begin position="190"/>
        <end position="343"/>
    </location>
</feature>
<dbReference type="Gene3D" id="3.40.50.300">
    <property type="entry name" value="P-loop containing nucleotide triphosphate hydrolases"/>
    <property type="match status" value="1"/>
</dbReference>
<feature type="repeat" description="ANK" evidence="3">
    <location>
        <begin position="909"/>
        <end position="941"/>
    </location>
</feature>
<feature type="repeat" description="ANK" evidence="3">
    <location>
        <begin position="741"/>
        <end position="774"/>
    </location>
</feature>
<feature type="repeat" description="ANK" evidence="3">
    <location>
        <begin position="675"/>
        <end position="707"/>
    </location>
</feature>
<feature type="repeat" description="ANK" evidence="3">
    <location>
        <begin position="842"/>
        <end position="874"/>
    </location>
</feature>
<feature type="repeat" description="ANK" evidence="3">
    <location>
        <begin position="1057"/>
        <end position="1089"/>
    </location>
</feature>
<evidence type="ECO:0000259" key="5">
    <source>
        <dbReference type="Pfam" id="PF24883"/>
    </source>
</evidence>
<feature type="repeat" description="ANK" evidence="3">
    <location>
        <begin position="977"/>
        <end position="1019"/>
    </location>
</feature>
<proteinExistence type="predicted"/>
<dbReference type="PANTHER" id="PTHR24198:SF165">
    <property type="entry name" value="ANKYRIN REPEAT-CONTAINING PROTEIN-RELATED"/>
    <property type="match status" value="1"/>
</dbReference>